<protein>
    <submittedName>
        <fullName evidence="2">Uncharacterized protein</fullName>
    </submittedName>
</protein>
<organism evidence="2">
    <name type="scientific">Candidatus Kentrum sp. TC</name>
    <dbReference type="NCBI Taxonomy" id="2126339"/>
    <lineage>
        <taxon>Bacteria</taxon>
        <taxon>Pseudomonadati</taxon>
        <taxon>Pseudomonadota</taxon>
        <taxon>Gammaproteobacteria</taxon>
        <taxon>Candidatus Kentrum</taxon>
    </lineage>
</organism>
<feature type="region of interest" description="Disordered" evidence="1">
    <location>
        <begin position="60"/>
        <end position="84"/>
    </location>
</feature>
<evidence type="ECO:0000256" key="1">
    <source>
        <dbReference type="SAM" id="MobiDB-lite"/>
    </source>
</evidence>
<gene>
    <name evidence="2" type="ORF">BECKTC1821E_GA0114239_1003101</name>
</gene>
<reference evidence="2" key="1">
    <citation type="submission" date="2019-02" db="EMBL/GenBank/DDBJ databases">
        <authorList>
            <person name="Gruber-Vodicka R. H."/>
            <person name="Seah K. B. B."/>
        </authorList>
    </citation>
    <scope>NUCLEOTIDE SEQUENCE</scope>
    <source>
        <strain evidence="2">BECK_BZ125</strain>
    </source>
</reference>
<name>A0A450YC57_9GAMM</name>
<dbReference type="EMBL" id="CAADFT010000003">
    <property type="protein sequence ID" value="VFK39043.1"/>
    <property type="molecule type" value="Genomic_DNA"/>
</dbReference>
<sequence>MHSEFCRGSGKIVVPALESLIVMTHRFVMTSGIGETKRNKDRRARPSPLSVLARNVDMIPVSEEIPKNRRRNPDPARLGPGAKR</sequence>
<proteinExistence type="predicted"/>
<dbReference type="AlphaFoldDB" id="A0A450YC57"/>
<evidence type="ECO:0000313" key="2">
    <source>
        <dbReference type="EMBL" id="VFK39043.1"/>
    </source>
</evidence>
<feature type="compositionally biased region" description="Basic and acidic residues" evidence="1">
    <location>
        <begin position="64"/>
        <end position="74"/>
    </location>
</feature>
<accession>A0A450YC57</accession>